<evidence type="ECO:0000256" key="4">
    <source>
        <dbReference type="ARBA" id="ARBA00011738"/>
    </source>
</evidence>
<keyword evidence="9" id="KW-0028">Amino-acid biosynthesis</keyword>
<evidence type="ECO:0000256" key="7">
    <source>
        <dbReference type="ARBA" id="ARBA00022898"/>
    </source>
</evidence>
<dbReference type="SUPFAM" id="SSF53383">
    <property type="entry name" value="PLP-dependent transferases"/>
    <property type="match status" value="1"/>
</dbReference>
<keyword evidence="12" id="KW-1185">Reference proteome</keyword>
<feature type="modified residue" description="N6-(pyridoxal phosphate)lysine" evidence="9">
    <location>
        <position position="257"/>
    </location>
</feature>
<comment type="catalytic activity">
    <reaction evidence="8 9">
        <text>L-histidinol phosphate + 2-oxoglutarate = 3-(imidazol-4-yl)-2-oxopropyl phosphate + L-glutamate</text>
        <dbReference type="Rhea" id="RHEA:23744"/>
        <dbReference type="ChEBI" id="CHEBI:16810"/>
        <dbReference type="ChEBI" id="CHEBI:29985"/>
        <dbReference type="ChEBI" id="CHEBI:57766"/>
        <dbReference type="ChEBI" id="CHEBI:57980"/>
        <dbReference type="EC" id="2.6.1.9"/>
    </reaction>
</comment>
<comment type="pathway">
    <text evidence="2 9">Amino-acid biosynthesis; L-histidine biosynthesis; L-histidine from 5-phospho-alpha-D-ribose 1-diphosphate: step 7/9.</text>
</comment>
<evidence type="ECO:0000259" key="10">
    <source>
        <dbReference type="Pfam" id="PF00155"/>
    </source>
</evidence>
<dbReference type="InterPro" id="IPR015422">
    <property type="entry name" value="PyrdxlP-dep_Trfase_small"/>
</dbReference>
<comment type="similarity">
    <text evidence="3 9">Belongs to the class-II pyridoxal-phosphate-dependent aminotransferase family. Histidinol-phosphate aminotransferase subfamily.</text>
</comment>
<dbReference type="InterPro" id="IPR004839">
    <property type="entry name" value="Aminotransferase_I/II_large"/>
</dbReference>
<dbReference type="EC" id="2.6.1.9" evidence="9"/>
<dbReference type="EMBL" id="LSZP01000059">
    <property type="protein sequence ID" value="KXU34331.1"/>
    <property type="molecule type" value="Genomic_DNA"/>
</dbReference>
<dbReference type="CDD" id="cd00609">
    <property type="entry name" value="AAT_like"/>
    <property type="match status" value="1"/>
</dbReference>
<keyword evidence="5 9" id="KW-0032">Aminotransferase</keyword>
<dbReference type="InterPro" id="IPR050106">
    <property type="entry name" value="HistidinolP_aminotransfase"/>
</dbReference>
<dbReference type="RefSeq" id="WP_231863595.1">
    <property type="nucleotide sequence ID" value="NZ_LSZP01000059.1"/>
</dbReference>
<keyword evidence="9" id="KW-0368">Histidine biosynthesis</keyword>
<sequence length="405" mass="43086">MPSPNTTPSATASTPPDFDSLALPHVAALHAYTPGLQPTEPGWIKLNTNECPYPPSPAVAKAVAAELGADGAAGEVGAALRLYPEPTSAVLRAAIAAHHNTTLSAAGINGTSALRVANVCVGNGSDDILNLLVRCFCAEGAGQGSESGRAAGFTLPSYSLYPVLVGIANGQSIEIKFDRSMRLPLEQIASSGAAIFFLTSPNAPTGVGFSAAQIEALLAAYDGLLVVDEAYAPFAREDAVGLLARYPRLIVVRTFSKAYALAGIRVGYCLAHERVIALLDRVRDSYNVNRLSQAAALAALGDPQYYAHVIARVCATRDAALTRFAEQGWFCYPSQANFLFVEPRNGRGETGAAVAQAAYDFLRERRILVRHFPSPLTAPFLRITVGTDEQMLTLWHTLQEWLHHA</sequence>
<evidence type="ECO:0000256" key="6">
    <source>
        <dbReference type="ARBA" id="ARBA00022679"/>
    </source>
</evidence>
<dbReference type="InterPro" id="IPR015421">
    <property type="entry name" value="PyrdxlP-dep_Trfase_major"/>
</dbReference>
<evidence type="ECO:0000256" key="1">
    <source>
        <dbReference type="ARBA" id="ARBA00001933"/>
    </source>
</evidence>
<dbReference type="InterPro" id="IPR015424">
    <property type="entry name" value="PyrdxlP-dep_Trfase"/>
</dbReference>
<evidence type="ECO:0000256" key="8">
    <source>
        <dbReference type="ARBA" id="ARBA00047481"/>
    </source>
</evidence>
<dbReference type="PANTHER" id="PTHR43643:SF3">
    <property type="entry name" value="HISTIDINOL-PHOSPHATE AMINOTRANSFERASE"/>
    <property type="match status" value="1"/>
</dbReference>
<dbReference type="Gene3D" id="3.90.1150.10">
    <property type="entry name" value="Aspartate Aminotransferase, domain 1"/>
    <property type="match status" value="1"/>
</dbReference>
<dbReference type="Proteomes" id="UP000071392">
    <property type="component" value="Unassembled WGS sequence"/>
</dbReference>
<evidence type="ECO:0000256" key="5">
    <source>
        <dbReference type="ARBA" id="ARBA00022576"/>
    </source>
</evidence>
<evidence type="ECO:0000313" key="11">
    <source>
        <dbReference type="EMBL" id="KXU34331.1"/>
    </source>
</evidence>
<keyword evidence="7 9" id="KW-0663">Pyridoxal phosphate</keyword>
<dbReference type="GO" id="GO:0004400">
    <property type="term" value="F:histidinol-phosphate transaminase activity"/>
    <property type="evidence" value="ECO:0007669"/>
    <property type="project" value="UniProtKB-UniRule"/>
</dbReference>
<evidence type="ECO:0000256" key="2">
    <source>
        <dbReference type="ARBA" id="ARBA00005011"/>
    </source>
</evidence>
<dbReference type="PROSITE" id="PS00599">
    <property type="entry name" value="AA_TRANSFER_CLASS_2"/>
    <property type="match status" value="1"/>
</dbReference>
<dbReference type="GO" id="GO:0030170">
    <property type="term" value="F:pyridoxal phosphate binding"/>
    <property type="evidence" value="ECO:0007669"/>
    <property type="project" value="InterPro"/>
</dbReference>
<evidence type="ECO:0000313" key="12">
    <source>
        <dbReference type="Proteomes" id="UP000071392"/>
    </source>
</evidence>
<dbReference type="GO" id="GO:0000105">
    <property type="term" value="P:L-histidine biosynthetic process"/>
    <property type="evidence" value="ECO:0007669"/>
    <property type="project" value="UniProtKB-UniRule"/>
</dbReference>
<comment type="caution">
    <text evidence="11">The sequence shown here is derived from an EMBL/GenBank/DDBJ whole genome shotgun (WGS) entry which is preliminary data.</text>
</comment>
<dbReference type="UniPathway" id="UPA00031">
    <property type="reaction ID" value="UER00012"/>
</dbReference>
<dbReference type="HAMAP" id="MF_01023">
    <property type="entry name" value="HisC_aminotrans_2"/>
    <property type="match status" value="1"/>
</dbReference>
<dbReference type="STRING" id="1548208.AXK12_07605"/>
<dbReference type="InterPro" id="IPR001917">
    <property type="entry name" value="Aminotrans_II_pyridoxalP_BS"/>
</dbReference>
<comment type="cofactor">
    <cofactor evidence="1 9">
        <name>pyridoxal 5'-phosphate</name>
        <dbReference type="ChEBI" id="CHEBI:597326"/>
    </cofactor>
</comment>
<name>A0A139SIH9_9BACT</name>
<dbReference type="AlphaFoldDB" id="A0A139SIH9"/>
<dbReference type="Gene3D" id="3.40.640.10">
    <property type="entry name" value="Type I PLP-dependent aspartate aminotransferase-like (Major domain)"/>
    <property type="match status" value="1"/>
</dbReference>
<dbReference type="Pfam" id="PF00155">
    <property type="entry name" value="Aminotran_1_2"/>
    <property type="match status" value="1"/>
</dbReference>
<feature type="domain" description="Aminotransferase class I/classII large" evidence="10">
    <location>
        <begin position="42"/>
        <end position="393"/>
    </location>
</feature>
<dbReference type="PANTHER" id="PTHR43643">
    <property type="entry name" value="HISTIDINOL-PHOSPHATE AMINOTRANSFERASE 2"/>
    <property type="match status" value="1"/>
</dbReference>
<proteinExistence type="inferred from homology"/>
<comment type="subunit">
    <text evidence="4 9">Homodimer.</text>
</comment>
<evidence type="ECO:0000256" key="3">
    <source>
        <dbReference type="ARBA" id="ARBA00007970"/>
    </source>
</evidence>
<evidence type="ECO:0000256" key="9">
    <source>
        <dbReference type="HAMAP-Rule" id="MF_01023"/>
    </source>
</evidence>
<organism evidence="11 12">
    <name type="scientific">Cephaloticoccus capnophilus</name>
    <dbReference type="NCBI Taxonomy" id="1548208"/>
    <lineage>
        <taxon>Bacteria</taxon>
        <taxon>Pseudomonadati</taxon>
        <taxon>Verrucomicrobiota</taxon>
        <taxon>Opitutia</taxon>
        <taxon>Opitutales</taxon>
        <taxon>Opitutaceae</taxon>
        <taxon>Cephaloticoccus</taxon>
    </lineage>
</organism>
<reference evidence="11 12" key="1">
    <citation type="submission" date="2016-02" db="EMBL/GenBank/DDBJ databases">
        <authorList>
            <person name="Wen L."/>
            <person name="He K."/>
            <person name="Yang H."/>
        </authorList>
    </citation>
    <scope>NUCLEOTIDE SEQUENCE [LARGE SCALE GENOMIC DNA]</scope>
    <source>
        <strain evidence="11 12">CV41</strain>
    </source>
</reference>
<gene>
    <name evidence="9" type="primary">hisC</name>
    <name evidence="11" type="ORF">AXK12_07605</name>
</gene>
<accession>A0A139SIH9</accession>
<protein>
    <recommendedName>
        <fullName evidence="9">Histidinol-phosphate aminotransferase</fullName>
        <ecNumber evidence="9">2.6.1.9</ecNumber>
    </recommendedName>
    <alternativeName>
        <fullName evidence="9">Imidazole acetol-phosphate transaminase</fullName>
    </alternativeName>
</protein>
<keyword evidence="6 9" id="KW-0808">Transferase</keyword>
<dbReference type="InterPro" id="IPR005861">
    <property type="entry name" value="HisP_aminotrans"/>
</dbReference>